<dbReference type="PANTHER" id="PTHR43155">
    <property type="entry name" value="CYCLIC DI-GMP PHOSPHODIESTERASE PA4108-RELATED"/>
    <property type="match status" value="1"/>
</dbReference>
<dbReference type="InterPro" id="IPR037522">
    <property type="entry name" value="HD_GYP_dom"/>
</dbReference>
<dbReference type="KEGG" id="ddu:GF1_16310"/>
<accession>A0A915U1X0</accession>
<reference evidence="2" key="1">
    <citation type="submission" date="2020-12" db="EMBL/GenBank/DDBJ databases">
        <title>Desulfobium dissulfuricans gen. nov., sp. nov., a novel mesophilic, sulfate-reducing bacterium isolated from a deep-sea hydrothermal vent.</title>
        <authorList>
            <person name="Hashimoto Y."/>
            <person name="Tame A."/>
            <person name="Sawayama S."/>
            <person name="Miyazaki J."/>
            <person name="Takai K."/>
            <person name="Nakagawa S."/>
        </authorList>
    </citation>
    <scope>NUCLEOTIDE SEQUENCE</scope>
    <source>
        <strain evidence="2">GF1</strain>
    </source>
</reference>
<protein>
    <recommendedName>
        <fullName evidence="1">HD-GYP domain-containing protein</fullName>
    </recommendedName>
</protein>
<evidence type="ECO:0000313" key="3">
    <source>
        <dbReference type="Proteomes" id="UP001063350"/>
    </source>
</evidence>
<dbReference type="InterPro" id="IPR003607">
    <property type="entry name" value="HD/PDEase_dom"/>
</dbReference>
<dbReference type="AlphaFoldDB" id="A0A915U1X0"/>
<dbReference type="SMART" id="SM00471">
    <property type="entry name" value="HDc"/>
    <property type="match status" value="1"/>
</dbReference>
<dbReference type="RefSeq" id="WP_267926012.1">
    <property type="nucleotide sequence ID" value="NZ_AP024233.1"/>
</dbReference>
<gene>
    <name evidence="2" type="ORF">GF1_16310</name>
</gene>
<sequence>MNSQLREVINVLAEVVDAKDKYTIGHSQAVATKAKVVGHCLGLDSQQLDKLEVAAFMHDLGKIGIPDIILAKPDKLSREEFNVVKKHPVLTRKILEPLNSLSNHVILGAIHHHERLNGTGYPFGLANGQISKFGRIIAVVDVFDALTSDRPYRNALSERESLRIVWNGAGELYDFDVVHCLIKSVDNGLI</sequence>
<dbReference type="PROSITE" id="PS51832">
    <property type="entry name" value="HD_GYP"/>
    <property type="match status" value="1"/>
</dbReference>
<feature type="domain" description="HD-GYP" evidence="1">
    <location>
        <begin position="1"/>
        <end position="190"/>
    </location>
</feature>
<name>A0A915U1X0_9BACT</name>
<proteinExistence type="predicted"/>
<dbReference type="PANTHER" id="PTHR43155:SF2">
    <property type="entry name" value="CYCLIC DI-GMP PHOSPHODIESTERASE PA4108"/>
    <property type="match status" value="1"/>
</dbReference>
<organism evidence="2 3">
    <name type="scientific">Desulfolithobacter dissulfuricans</name>
    <dbReference type="NCBI Taxonomy" id="2795293"/>
    <lineage>
        <taxon>Bacteria</taxon>
        <taxon>Pseudomonadati</taxon>
        <taxon>Thermodesulfobacteriota</taxon>
        <taxon>Desulfobulbia</taxon>
        <taxon>Desulfobulbales</taxon>
        <taxon>Desulfobulbaceae</taxon>
        <taxon>Desulfolithobacter</taxon>
    </lineage>
</organism>
<keyword evidence="3" id="KW-1185">Reference proteome</keyword>
<dbReference type="CDD" id="cd00077">
    <property type="entry name" value="HDc"/>
    <property type="match status" value="1"/>
</dbReference>
<dbReference type="SUPFAM" id="SSF109604">
    <property type="entry name" value="HD-domain/PDEase-like"/>
    <property type="match status" value="1"/>
</dbReference>
<evidence type="ECO:0000313" key="2">
    <source>
        <dbReference type="EMBL" id="BCO09255.1"/>
    </source>
</evidence>
<dbReference type="Gene3D" id="1.10.3210.10">
    <property type="entry name" value="Hypothetical protein af1432"/>
    <property type="match status" value="1"/>
</dbReference>
<evidence type="ECO:0000259" key="1">
    <source>
        <dbReference type="PROSITE" id="PS51832"/>
    </source>
</evidence>
<dbReference type="Proteomes" id="UP001063350">
    <property type="component" value="Chromosome"/>
</dbReference>
<dbReference type="EMBL" id="AP024233">
    <property type="protein sequence ID" value="BCO09255.1"/>
    <property type="molecule type" value="Genomic_DNA"/>
</dbReference>
<dbReference type="Pfam" id="PF13487">
    <property type="entry name" value="HD_5"/>
    <property type="match status" value="1"/>
</dbReference>